<evidence type="ECO:0000256" key="1">
    <source>
        <dbReference type="SAM" id="Phobius"/>
    </source>
</evidence>
<proteinExistence type="predicted"/>
<dbReference type="Proteomes" id="UP001230496">
    <property type="component" value="Chromosome"/>
</dbReference>
<keyword evidence="1" id="KW-0812">Transmembrane</keyword>
<evidence type="ECO:0000313" key="2">
    <source>
        <dbReference type="EMBL" id="WKK76732.2"/>
    </source>
</evidence>
<keyword evidence="3" id="KW-1185">Reference proteome</keyword>
<feature type="transmembrane region" description="Helical" evidence="1">
    <location>
        <begin position="21"/>
        <end position="40"/>
    </location>
</feature>
<accession>A0AA49GCK7</accession>
<evidence type="ECO:0000313" key="3">
    <source>
        <dbReference type="Proteomes" id="UP001230496"/>
    </source>
</evidence>
<gene>
    <name evidence="2" type="ORF">QYS49_05475</name>
</gene>
<dbReference type="RefSeq" id="WP_308350191.1">
    <property type="nucleotide sequence ID" value="NZ_CP129971.1"/>
</dbReference>
<protein>
    <submittedName>
        <fullName evidence="2">Uncharacterized protein</fullName>
    </submittedName>
</protein>
<dbReference type="KEGG" id="msaa:QYS49_05475"/>
<organism evidence="2 3">
    <name type="scientific">Marivirga salinarum</name>
    <dbReference type="NCBI Taxonomy" id="3059078"/>
    <lineage>
        <taxon>Bacteria</taxon>
        <taxon>Pseudomonadati</taxon>
        <taxon>Bacteroidota</taxon>
        <taxon>Cytophagia</taxon>
        <taxon>Cytophagales</taxon>
        <taxon>Marivirgaceae</taxon>
        <taxon>Marivirga</taxon>
    </lineage>
</organism>
<sequence length="203" mass="24011">MELKFDIFIPDKRKQYSISDILGIVAMILAILILILNHFFTISQTINQAISGILFTVMLYYFVRAVVVRGKIQPLKGKLMGQLKFGSTEIFINDQKIDLDQINKLEFIFGNYYSQFKSAQPIFDPYSENGTSNWMTLCFNKKKHSIQFRRMYNGQEKYLKPLLEYLHFKDKISFLRLTEILGINKFEEIQEYKLELENKFDQN</sequence>
<dbReference type="EMBL" id="CP129971">
    <property type="protein sequence ID" value="WKK76732.2"/>
    <property type="molecule type" value="Genomic_DNA"/>
</dbReference>
<keyword evidence="1" id="KW-0472">Membrane</keyword>
<reference evidence="2 3" key="1">
    <citation type="submission" date="2023-08" db="EMBL/GenBank/DDBJ databases">
        <title>Comparative genomics and taxonomic characterization of three novel marine species of genus Marivirga.</title>
        <authorList>
            <person name="Muhammad N."/>
            <person name="Kim S.-G."/>
        </authorList>
    </citation>
    <scope>NUCLEOTIDE SEQUENCE [LARGE SCALE GENOMIC DNA]</scope>
    <source>
        <strain evidence="2 3">BDSF4-3</strain>
    </source>
</reference>
<dbReference type="AlphaFoldDB" id="A0AA49GCK7"/>
<keyword evidence="1" id="KW-1133">Transmembrane helix</keyword>
<name>A0AA49GCK7_9BACT</name>
<feature type="transmembrane region" description="Helical" evidence="1">
    <location>
        <begin position="46"/>
        <end position="63"/>
    </location>
</feature>